<dbReference type="Gene3D" id="1.10.10.10">
    <property type="entry name" value="Winged helix-like DNA-binding domain superfamily/Winged helix DNA-binding domain"/>
    <property type="match status" value="1"/>
</dbReference>
<dbReference type="STRING" id="329885.A0A4V5NA35"/>
<feature type="compositionally biased region" description="Polar residues" evidence="7">
    <location>
        <begin position="117"/>
        <end position="131"/>
    </location>
</feature>
<sequence length="813" mass="88569">MSPSTMAATRRPLALDVYEDHDASFGSHTDEDVETALLNALRPISDASQKQNLQLKPTTASCPGSSPTKTDSSPLRPMSSHGLADINLPPPSQPDFTTGSPRKHAEFYPLYPEPPSMSHQSLFTQFSSSQPYDKENQYDQTGLPSLPPLPYSEDYGYKGPMKRTSVDSGTLKDRSSTKKPKTDKDEPFELPNPRDMPVLPDDGSKPQHSYAELIGHAILRSPQRRLTLAQIYKWISDNFSFYKTSESGWQNSIRHNLSLNKSFVKQERPKDDPGKGNYWTILPGEERPFLEGKKNPIRRITNPDGTQYMQALPHEPGFRTSSAPAIGHFSLAPNPAKKIDSKSIDSAKFPDDGEFSSDGTIPGSDPAMHDDEKDDSAAMPPPPTHFRSSPPPQHMGSSPPPLASDAERKDTPPPVPRFPSTSRSGGRRRKFSGLNDSGYWSSIESSAARGAAHLLTSEADITRRRTRKGRAEEEIARIRSSSFDSPSKDNLVFKATTSTYGSSSPLKEDDPLTPAVVFKRPTKPPPSISPNTNLRNHRNRMRALLGSPAKALSPLPEHSTWSPAFNLAEDGSVGLTPFRSPYAQTQTPWQPGNDTPGTANAFNAAFDVFIDAPEEDIAARGSPEKRSARRPSLARAATSTSILADITGAAKSNNTMLAPPSDATFSFSPFMTKPGSLRSPVNLGSPLKNSLKPPTSHPNKYDASWLDIGLGAENVVPGPPLADDDDTAELFGVHIPSDGSEEAIDIFQDFGKIGGQSAFHQQQQQQQQHVVPMADRANGSPVKRRSVMGPPARPQPHALGKPPGLNRSLSSRW</sequence>
<dbReference type="OrthoDB" id="5954824at2759"/>
<dbReference type="FunFam" id="1.10.10.10:FF:000260">
    <property type="entry name" value="Forkhead transcription factor (Sep1)"/>
    <property type="match status" value="1"/>
</dbReference>
<feature type="compositionally biased region" description="Polar residues" evidence="7">
    <location>
        <begin position="46"/>
        <end position="73"/>
    </location>
</feature>
<proteinExistence type="predicted"/>
<dbReference type="InterPro" id="IPR036390">
    <property type="entry name" value="WH_DNA-bd_sf"/>
</dbReference>
<feature type="domain" description="Fork-head" evidence="8">
    <location>
        <begin position="205"/>
        <end position="299"/>
    </location>
</feature>
<keyword evidence="4" id="KW-0804">Transcription</keyword>
<evidence type="ECO:0000256" key="3">
    <source>
        <dbReference type="ARBA" id="ARBA00023125"/>
    </source>
</evidence>
<feature type="compositionally biased region" description="Polar residues" evidence="7">
    <location>
        <begin position="434"/>
        <end position="445"/>
    </location>
</feature>
<dbReference type="Pfam" id="PF00250">
    <property type="entry name" value="Forkhead"/>
    <property type="match status" value="1"/>
</dbReference>
<dbReference type="AlphaFoldDB" id="A0A4V5NA35"/>
<dbReference type="InterPro" id="IPR001766">
    <property type="entry name" value="Fork_head_dom"/>
</dbReference>
<evidence type="ECO:0000256" key="4">
    <source>
        <dbReference type="ARBA" id="ARBA00023163"/>
    </source>
</evidence>
<feature type="region of interest" description="Disordered" evidence="7">
    <location>
        <begin position="498"/>
        <end position="534"/>
    </location>
</feature>
<evidence type="ECO:0000256" key="1">
    <source>
        <dbReference type="ARBA" id="ARBA00004123"/>
    </source>
</evidence>
<comment type="caution">
    <text evidence="9">The sequence shown here is derived from an EMBL/GenBank/DDBJ whole genome shotgun (WGS) entry which is preliminary data.</text>
</comment>
<feature type="compositionally biased region" description="Basic and acidic residues" evidence="7">
    <location>
        <begin position="170"/>
        <end position="187"/>
    </location>
</feature>
<evidence type="ECO:0000256" key="5">
    <source>
        <dbReference type="ARBA" id="ARBA00023242"/>
    </source>
</evidence>
<feature type="region of interest" description="Disordered" evidence="7">
    <location>
        <begin position="46"/>
        <end position="205"/>
    </location>
</feature>
<keyword evidence="3 6" id="KW-0238">DNA-binding</keyword>
<evidence type="ECO:0000313" key="10">
    <source>
        <dbReference type="Proteomes" id="UP000310066"/>
    </source>
</evidence>
<dbReference type="InterPro" id="IPR045912">
    <property type="entry name" value="FOXJ2/3-like"/>
</dbReference>
<organism evidence="9 10">
    <name type="scientific">Friedmanniomyces endolithicus</name>
    <dbReference type="NCBI Taxonomy" id="329885"/>
    <lineage>
        <taxon>Eukaryota</taxon>
        <taxon>Fungi</taxon>
        <taxon>Dikarya</taxon>
        <taxon>Ascomycota</taxon>
        <taxon>Pezizomycotina</taxon>
        <taxon>Dothideomycetes</taxon>
        <taxon>Dothideomycetidae</taxon>
        <taxon>Mycosphaerellales</taxon>
        <taxon>Teratosphaeriaceae</taxon>
        <taxon>Friedmanniomyces</taxon>
    </lineage>
</organism>
<dbReference type="InterPro" id="IPR030456">
    <property type="entry name" value="TF_fork_head_CS_2"/>
</dbReference>
<dbReference type="PROSITE" id="PS00657">
    <property type="entry name" value="FORK_HEAD_1"/>
    <property type="match status" value="1"/>
</dbReference>
<accession>A0A4V5NA35</accession>
<dbReference type="GO" id="GO:0001228">
    <property type="term" value="F:DNA-binding transcription activator activity, RNA polymerase II-specific"/>
    <property type="evidence" value="ECO:0007669"/>
    <property type="project" value="UniProtKB-ARBA"/>
</dbReference>
<feature type="region of interest" description="Disordered" evidence="7">
    <location>
        <begin position="677"/>
        <end position="698"/>
    </location>
</feature>
<dbReference type="EMBL" id="NAJP01000009">
    <property type="protein sequence ID" value="TKA46219.1"/>
    <property type="molecule type" value="Genomic_DNA"/>
</dbReference>
<dbReference type="PROSITE" id="PS50039">
    <property type="entry name" value="FORK_HEAD_3"/>
    <property type="match status" value="1"/>
</dbReference>
<comment type="subcellular location">
    <subcellularLocation>
        <location evidence="1 6">Nucleus</location>
    </subcellularLocation>
</comment>
<dbReference type="GO" id="GO:0000978">
    <property type="term" value="F:RNA polymerase II cis-regulatory region sequence-specific DNA binding"/>
    <property type="evidence" value="ECO:0007669"/>
    <property type="project" value="TreeGrafter"/>
</dbReference>
<feature type="region of interest" description="Disordered" evidence="7">
    <location>
        <begin position="312"/>
        <end position="473"/>
    </location>
</feature>
<reference evidence="9 10" key="1">
    <citation type="submission" date="2017-03" db="EMBL/GenBank/DDBJ databases">
        <title>Genomes of endolithic fungi from Antarctica.</title>
        <authorList>
            <person name="Coleine C."/>
            <person name="Masonjones S."/>
            <person name="Stajich J.E."/>
        </authorList>
    </citation>
    <scope>NUCLEOTIDE SEQUENCE [LARGE SCALE GENOMIC DNA]</scope>
    <source>
        <strain evidence="9 10">CCFEE 5311</strain>
    </source>
</reference>
<feature type="DNA-binding region" description="Fork-head" evidence="6">
    <location>
        <begin position="205"/>
        <end position="299"/>
    </location>
</feature>
<dbReference type="SUPFAM" id="SSF46785">
    <property type="entry name" value="Winged helix' DNA-binding domain"/>
    <property type="match status" value="1"/>
</dbReference>
<dbReference type="InterPro" id="IPR018122">
    <property type="entry name" value="TF_fork_head_CS_1"/>
</dbReference>
<evidence type="ECO:0000256" key="7">
    <source>
        <dbReference type="SAM" id="MobiDB-lite"/>
    </source>
</evidence>
<dbReference type="CDD" id="cd00059">
    <property type="entry name" value="FH_FOX"/>
    <property type="match status" value="1"/>
</dbReference>
<dbReference type="GO" id="GO:0005634">
    <property type="term" value="C:nucleus"/>
    <property type="evidence" value="ECO:0007669"/>
    <property type="project" value="UniProtKB-SubCell"/>
</dbReference>
<evidence type="ECO:0000313" key="9">
    <source>
        <dbReference type="EMBL" id="TKA46219.1"/>
    </source>
</evidence>
<dbReference type="PROSITE" id="PS00658">
    <property type="entry name" value="FORK_HEAD_2"/>
    <property type="match status" value="1"/>
</dbReference>
<dbReference type="PRINTS" id="PR00053">
    <property type="entry name" value="FORKHEAD"/>
</dbReference>
<name>A0A4V5NA35_9PEZI</name>
<gene>
    <name evidence="9" type="ORF">B0A54_03026</name>
</gene>
<dbReference type="PANTHER" id="PTHR46078:SF2">
    <property type="entry name" value="FORK-HEAD DOMAIN-CONTAINING PROTEIN"/>
    <property type="match status" value="1"/>
</dbReference>
<feature type="region of interest" description="Disordered" evidence="7">
    <location>
        <begin position="756"/>
        <end position="813"/>
    </location>
</feature>
<keyword evidence="2" id="KW-0805">Transcription regulation</keyword>
<feature type="region of interest" description="Disordered" evidence="7">
    <location>
        <begin position="615"/>
        <end position="637"/>
    </location>
</feature>
<evidence type="ECO:0000259" key="8">
    <source>
        <dbReference type="PROSITE" id="PS50039"/>
    </source>
</evidence>
<dbReference type="InterPro" id="IPR036388">
    <property type="entry name" value="WH-like_DNA-bd_sf"/>
</dbReference>
<feature type="compositionally biased region" description="Basic and acidic residues" evidence="7">
    <location>
        <begin position="337"/>
        <end position="351"/>
    </location>
</feature>
<evidence type="ECO:0000256" key="6">
    <source>
        <dbReference type="PROSITE-ProRule" id="PRU00089"/>
    </source>
</evidence>
<dbReference type="PANTHER" id="PTHR46078">
    <property type="entry name" value="FORKHEAD BOX PROTEIN J2 FAMILY MEMBER"/>
    <property type="match status" value="1"/>
</dbReference>
<feature type="compositionally biased region" description="Pro residues" evidence="7">
    <location>
        <begin position="379"/>
        <end position="402"/>
    </location>
</feature>
<keyword evidence="5 6" id="KW-0539">Nucleus</keyword>
<dbReference type="SMART" id="SM00339">
    <property type="entry name" value="FH"/>
    <property type="match status" value="1"/>
</dbReference>
<protein>
    <recommendedName>
        <fullName evidence="8">Fork-head domain-containing protein</fullName>
    </recommendedName>
</protein>
<evidence type="ECO:0000256" key="2">
    <source>
        <dbReference type="ARBA" id="ARBA00023015"/>
    </source>
</evidence>
<dbReference type="Proteomes" id="UP000310066">
    <property type="component" value="Unassembled WGS sequence"/>
</dbReference>